<sequence length="277" mass="30639">MALAVLFRLIFTALALAIILVSARILQILPPRKPPVPRKRSSPTTLMIVLGSGGHTAEMLAMLKDLDPTLYTRRIWVVGEDDWLSKKRAVEFEQRLEEKMRAGGAGKDGSAVKADNMRTRQELRPNTGSNSYTIAEVPRARRIHQPLYTTPFSALLCLWACVKLLMAPPGVGHTKQPLSLQSKSKFSKPSTYPDLIITNGPATATILIIATCMLRFFNARQADTQGKMRTIYVESWARVKRLSLSGKLLVGVVDRFVVQWPSLDGVGGRGEYLGVLV</sequence>
<dbReference type="EMBL" id="JAWDJW010006339">
    <property type="protein sequence ID" value="KAK3065307.1"/>
    <property type="molecule type" value="Genomic_DNA"/>
</dbReference>
<accession>A0ACC3DCX0</accession>
<evidence type="ECO:0000313" key="2">
    <source>
        <dbReference type="Proteomes" id="UP001186974"/>
    </source>
</evidence>
<reference evidence="1" key="1">
    <citation type="submission" date="2024-09" db="EMBL/GenBank/DDBJ databases">
        <title>Black Yeasts Isolated from many extreme environments.</title>
        <authorList>
            <person name="Coleine C."/>
            <person name="Stajich J.E."/>
            <person name="Selbmann L."/>
        </authorList>
    </citation>
    <scope>NUCLEOTIDE SEQUENCE</scope>
    <source>
        <strain evidence="1">CCFEE 5737</strain>
    </source>
</reference>
<dbReference type="Proteomes" id="UP001186974">
    <property type="component" value="Unassembled WGS sequence"/>
</dbReference>
<keyword evidence="2" id="KW-1185">Reference proteome</keyword>
<name>A0ACC3DCX0_9PEZI</name>
<proteinExistence type="predicted"/>
<evidence type="ECO:0000313" key="1">
    <source>
        <dbReference type="EMBL" id="KAK3065307.1"/>
    </source>
</evidence>
<organism evidence="1 2">
    <name type="scientific">Coniosporium uncinatum</name>
    <dbReference type="NCBI Taxonomy" id="93489"/>
    <lineage>
        <taxon>Eukaryota</taxon>
        <taxon>Fungi</taxon>
        <taxon>Dikarya</taxon>
        <taxon>Ascomycota</taxon>
        <taxon>Pezizomycotina</taxon>
        <taxon>Dothideomycetes</taxon>
        <taxon>Dothideomycetes incertae sedis</taxon>
        <taxon>Coniosporium</taxon>
    </lineage>
</organism>
<comment type="caution">
    <text evidence="1">The sequence shown here is derived from an EMBL/GenBank/DDBJ whole genome shotgun (WGS) entry which is preliminary data.</text>
</comment>
<protein>
    <submittedName>
        <fullName evidence="1">Uncharacterized protein</fullName>
    </submittedName>
</protein>
<gene>
    <name evidence="1" type="ORF">LTS18_001058</name>
</gene>